<feature type="non-terminal residue" evidence="1">
    <location>
        <position position="286"/>
    </location>
</feature>
<dbReference type="Proteomes" id="UP000271974">
    <property type="component" value="Unassembled WGS sequence"/>
</dbReference>
<accession>A0A433TXW7</accession>
<comment type="caution">
    <text evidence="1">The sequence shown here is derived from an EMBL/GenBank/DDBJ whole genome shotgun (WGS) entry which is preliminary data.</text>
</comment>
<sequence>MDLYRPVLFLVFGFVAVKCRDIRLFDNSRDISEGVLGLTPTSNLIEFLSVEKSSVDETRNRFKLRFTKNVQDLKFEVFDLDSPLPRSGSEGQEDGGVSTFTFTIGVHGVHEALCVVSTSDKRSSIMFVLDNSKGGAGRQDSIRIGEFAILPPGDIVYETDEDAQFKVFVTKGTETSDQRRHPLQVRFHVFNITSGEFKNVYDFDSVAVASRKELAGGVNETTITVKTSEHYITGMLNVVYSSRTEIGALVTQVIVSRLIVLRPSVQSNAYPDGEIGFVKKRSSETC</sequence>
<dbReference type="AlphaFoldDB" id="A0A433TXW7"/>
<evidence type="ECO:0000313" key="2">
    <source>
        <dbReference type="Proteomes" id="UP000271974"/>
    </source>
</evidence>
<reference evidence="1 2" key="1">
    <citation type="submission" date="2019-01" db="EMBL/GenBank/DDBJ databases">
        <title>A draft genome assembly of the solar-powered sea slug Elysia chlorotica.</title>
        <authorList>
            <person name="Cai H."/>
            <person name="Li Q."/>
            <person name="Fang X."/>
            <person name="Li J."/>
            <person name="Curtis N.E."/>
            <person name="Altenburger A."/>
            <person name="Shibata T."/>
            <person name="Feng M."/>
            <person name="Maeda T."/>
            <person name="Schwartz J.A."/>
            <person name="Shigenobu S."/>
            <person name="Lundholm N."/>
            <person name="Nishiyama T."/>
            <person name="Yang H."/>
            <person name="Hasebe M."/>
            <person name="Li S."/>
            <person name="Pierce S.K."/>
            <person name="Wang J."/>
        </authorList>
    </citation>
    <scope>NUCLEOTIDE SEQUENCE [LARGE SCALE GENOMIC DNA]</scope>
    <source>
        <strain evidence="1">EC2010</strain>
        <tissue evidence="1">Whole organism of an adult</tissue>
    </source>
</reference>
<proteinExistence type="predicted"/>
<dbReference type="EMBL" id="RQTK01000139">
    <property type="protein sequence ID" value="RUS86443.1"/>
    <property type="molecule type" value="Genomic_DNA"/>
</dbReference>
<protein>
    <submittedName>
        <fullName evidence="1">Uncharacterized protein</fullName>
    </submittedName>
</protein>
<organism evidence="1 2">
    <name type="scientific">Elysia chlorotica</name>
    <name type="common">Eastern emerald elysia</name>
    <name type="synonym">Sea slug</name>
    <dbReference type="NCBI Taxonomy" id="188477"/>
    <lineage>
        <taxon>Eukaryota</taxon>
        <taxon>Metazoa</taxon>
        <taxon>Spiralia</taxon>
        <taxon>Lophotrochozoa</taxon>
        <taxon>Mollusca</taxon>
        <taxon>Gastropoda</taxon>
        <taxon>Heterobranchia</taxon>
        <taxon>Euthyneura</taxon>
        <taxon>Panpulmonata</taxon>
        <taxon>Sacoglossa</taxon>
        <taxon>Placobranchoidea</taxon>
        <taxon>Plakobranchidae</taxon>
        <taxon>Elysia</taxon>
    </lineage>
</organism>
<keyword evidence="2" id="KW-1185">Reference proteome</keyword>
<dbReference type="OrthoDB" id="10476535at2759"/>
<gene>
    <name evidence="1" type="ORF">EGW08_005821</name>
</gene>
<name>A0A433TXW7_ELYCH</name>
<evidence type="ECO:0000313" key="1">
    <source>
        <dbReference type="EMBL" id="RUS86443.1"/>
    </source>
</evidence>